<feature type="transmembrane region" description="Helical" evidence="9">
    <location>
        <begin position="149"/>
        <end position="168"/>
    </location>
</feature>
<comment type="caution">
    <text evidence="11">The sequence shown here is derived from an EMBL/GenBank/DDBJ whole genome shotgun (WGS) entry which is preliminary data.</text>
</comment>
<comment type="subcellular location">
    <subcellularLocation>
        <location evidence="1">Cell membrane</location>
        <topology evidence="1">Multi-pass membrane protein</topology>
    </subcellularLocation>
</comment>
<feature type="transmembrane region" description="Helical" evidence="9">
    <location>
        <begin position="123"/>
        <end position="142"/>
    </location>
</feature>
<name>A0A540VEP3_9CHLR</name>
<dbReference type="AlphaFoldDB" id="A0A540VEP3"/>
<dbReference type="PANTHER" id="PTHR33908:SF11">
    <property type="entry name" value="MEMBRANE PROTEIN"/>
    <property type="match status" value="1"/>
</dbReference>
<feature type="transmembrane region" description="Helical" evidence="9">
    <location>
        <begin position="174"/>
        <end position="194"/>
    </location>
</feature>
<keyword evidence="12" id="KW-1185">Reference proteome</keyword>
<evidence type="ECO:0000256" key="7">
    <source>
        <dbReference type="ARBA" id="ARBA00023136"/>
    </source>
</evidence>
<accession>A0A540VEP3</accession>
<keyword evidence="7 9" id="KW-0472">Membrane</keyword>
<feature type="domain" description="Glycosyltransferase RgtA/B/C/D-like" evidence="10">
    <location>
        <begin position="101"/>
        <end position="245"/>
    </location>
</feature>
<keyword evidence="3" id="KW-0328">Glycosyltransferase</keyword>
<dbReference type="EMBL" id="VIGC01000015">
    <property type="protein sequence ID" value="TQE95226.1"/>
    <property type="molecule type" value="Genomic_DNA"/>
</dbReference>
<evidence type="ECO:0000259" key="10">
    <source>
        <dbReference type="Pfam" id="PF13231"/>
    </source>
</evidence>
<evidence type="ECO:0000256" key="1">
    <source>
        <dbReference type="ARBA" id="ARBA00004651"/>
    </source>
</evidence>
<sequence length="997" mass="111831">MPWAWHPESNVEGAIAPPGGSPPQVASMPRRVARCHLSRKSMQERAKQVFWLAVVAFTVLGFGLRLYRLEAQSLWYDEGVTADIARRSLAELTRWTAGDIQPPLYYYVVAAWGRLAGWSEWSLRFPSAFFGTLTIPLLALLAREVTRQRLAGILAAAIGAVHPLLLYYSQEARMYAMLTALGVLLGYLVVHGAWHREDRWRHWTSYVLVATAAVYTHYFAFFLLLALGVTFLLDHWLGNWLTGRHLRALAAGRPQPGLDPARPSPFTPFLLGNGAVLGLYLPWFTVLLNRLSVDSSYWEGSLKLWEALRHVAISFVAGETVLEAEAVRLLLPYGLITLVAMAALLWRGNHRWRVVHYGLLWLILPLLAILILAAMVPKFNARYAMIALPGLILLWSGGLAELMAPAAHPLADRRAGLLAAYLPTSLGLLLSLPLFLGFLYADRNWFYDPAFTKAEWRQVSQFIRQRMDEERAAGQAVSPLVVLVSGHAWPVWNYYAPDMPPLRLPQLEILDVNAVLDFAETAQALRTALRGKTDVWLVEWQHDVVDPMNLVPLQLQLAGREERIKREFWHIQLRHYTQIHAEKVLMRSPAVTPESINFGNQIYLLDYTVAANGDLLLFWQLHPQHSEPPPDLHITGNTFTADGIPFFRMEDRRPAGYPYPTFRWRPDQVTVGRIPADEWAGPGALPGTYRFRLGVYEAEGDLTGLDILGRQGQPLGKHVILDADLPQATRGPDEMDKAAAVQLIPDLFIQASTLAEEAEPGQAFGLEIHWYAEEKMPGDYRLRVRWRQRSDNRLVGEQELPMPTTLPTSQWEDDQRIRTIHQLRPPLNLAPDDYWLEVGLTAPESTFARLPFRVLGSTRLFTPPPFATPVGEDFGGVLRLLGIIEPLAATVPARDQMVFTLVWQALDRPAADYSTSIQWLGSDGKPAAQVDLSLPGGSSNWIPQQVELQTLITAAPAEPGDYRLVVVVYDANGENLPRLLTHQGRDMLELGTVSVTP</sequence>
<evidence type="ECO:0000256" key="6">
    <source>
        <dbReference type="ARBA" id="ARBA00022989"/>
    </source>
</evidence>
<evidence type="ECO:0000256" key="8">
    <source>
        <dbReference type="SAM" id="MobiDB-lite"/>
    </source>
</evidence>
<evidence type="ECO:0000256" key="4">
    <source>
        <dbReference type="ARBA" id="ARBA00022679"/>
    </source>
</evidence>
<evidence type="ECO:0000256" key="3">
    <source>
        <dbReference type="ARBA" id="ARBA00022676"/>
    </source>
</evidence>
<dbReference type="InParanoid" id="A0A540VEP3"/>
<feature type="transmembrane region" description="Helical" evidence="9">
    <location>
        <begin position="358"/>
        <end position="377"/>
    </location>
</feature>
<reference evidence="11 12" key="1">
    <citation type="submission" date="2019-06" db="EMBL/GenBank/DDBJ databases">
        <title>Genome sequence of Litorilinea aerophila BAA-2444.</title>
        <authorList>
            <person name="Maclea K.S."/>
            <person name="Maurais E.G."/>
            <person name="Iannazzi L.C."/>
        </authorList>
    </citation>
    <scope>NUCLEOTIDE SEQUENCE [LARGE SCALE GENOMIC DNA]</scope>
    <source>
        <strain evidence="11 12">ATCC BAA-2444</strain>
    </source>
</reference>
<dbReference type="InterPro" id="IPR050297">
    <property type="entry name" value="LipidA_mod_glycosyltrf_83"/>
</dbReference>
<evidence type="ECO:0000313" key="11">
    <source>
        <dbReference type="EMBL" id="TQE95226.1"/>
    </source>
</evidence>
<keyword evidence="5 9" id="KW-0812">Transmembrane</keyword>
<feature type="transmembrane region" description="Helical" evidence="9">
    <location>
        <begin position="206"/>
        <end position="233"/>
    </location>
</feature>
<keyword evidence="2" id="KW-1003">Cell membrane</keyword>
<feature type="transmembrane region" description="Helical" evidence="9">
    <location>
        <begin position="266"/>
        <end position="288"/>
    </location>
</feature>
<dbReference type="OrthoDB" id="7672306at2"/>
<evidence type="ECO:0000313" key="12">
    <source>
        <dbReference type="Proteomes" id="UP000317371"/>
    </source>
</evidence>
<gene>
    <name evidence="11" type="ORF">FKZ61_12635</name>
</gene>
<dbReference type="Pfam" id="PF13231">
    <property type="entry name" value="PMT_2"/>
    <property type="match status" value="1"/>
</dbReference>
<evidence type="ECO:0000256" key="9">
    <source>
        <dbReference type="SAM" id="Phobius"/>
    </source>
</evidence>
<dbReference type="GO" id="GO:0016763">
    <property type="term" value="F:pentosyltransferase activity"/>
    <property type="evidence" value="ECO:0007669"/>
    <property type="project" value="TreeGrafter"/>
</dbReference>
<feature type="transmembrane region" description="Helical" evidence="9">
    <location>
        <begin position="416"/>
        <end position="441"/>
    </location>
</feature>
<dbReference type="GO" id="GO:0005886">
    <property type="term" value="C:plasma membrane"/>
    <property type="evidence" value="ECO:0007669"/>
    <property type="project" value="UniProtKB-SubCell"/>
</dbReference>
<dbReference type="InterPro" id="IPR038731">
    <property type="entry name" value="RgtA/B/C-like"/>
</dbReference>
<protein>
    <submittedName>
        <fullName evidence="11">Phospholipid carrier-dependent glycosyltransferase</fullName>
    </submittedName>
</protein>
<dbReference type="Proteomes" id="UP000317371">
    <property type="component" value="Unassembled WGS sequence"/>
</dbReference>
<proteinExistence type="predicted"/>
<feature type="region of interest" description="Disordered" evidence="8">
    <location>
        <begin position="1"/>
        <end position="27"/>
    </location>
</feature>
<organism evidence="11 12">
    <name type="scientific">Litorilinea aerophila</name>
    <dbReference type="NCBI Taxonomy" id="1204385"/>
    <lineage>
        <taxon>Bacteria</taxon>
        <taxon>Bacillati</taxon>
        <taxon>Chloroflexota</taxon>
        <taxon>Caldilineae</taxon>
        <taxon>Caldilineales</taxon>
        <taxon>Caldilineaceae</taxon>
        <taxon>Litorilinea</taxon>
    </lineage>
</organism>
<keyword evidence="6 9" id="KW-1133">Transmembrane helix</keyword>
<keyword evidence="4 11" id="KW-0808">Transferase</keyword>
<dbReference type="GO" id="GO:0009103">
    <property type="term" value="P:lipopolysaccharide biosynthetic process"/>
    <property type="evidence" value="ECO:0007669"/>
    <property type="project" value="UniProtKB-ARBA"/>
</dbReference>
<feature type="transmembrane region" description="Helical" evidence="9">
    <location>
        <begin position="383"/>
        <end position="404"/>
    </location>
</feature>
<feature type="transmembrane region" description="Helical" evidence="9">
    <location>
        <begin position="49"/>
        <end position="67"/>
    </location>
</feature>
<evidence type="ECO:0000256" key="2">
    <source>
        <dbReference type="ARBA" id="ARBA00022475"/>
    </source>
</evidence>
<evidence type="ECO:0000256" key="5">
    <source>
        <dbReference type="ARBA" id="ARBA00022692"/>
    </source>
</evidence>
<dbReference type="PANTHER" id="PTHR33908">
    <property type="entry name" value="MANNOSYLTRANSFERASE YKCB-RELATED"/>
    <property type="match status" value="1"/>
</dbReference>